<protein>
    <submittedName>
        <fullName evidence="8">Chromate transporter</fullName>
    </submittedName>
</protein>
<feature type="transmembrane region" description="Helical" evidence="7">
    <location>
        <begin position="116"/>
        <end position="133"/>
    </location>
</feature>
<keyword evidence="6 7" id="KW-0472">Membrane</keyword>
<dbReference type="Proteomes" id="UP000727857">
    <property type="component" value="Unassembled WGS sequence"/>
</dbReference>
<dbReference type="GO" id="GO:0015109">
    <property type="term" value="F:chromate transmembrane transporter activity"/>
    <property type="evidence" value="ECO:0007669"/>
    <property type="project" value="InterPro"/>
</dbReference>
<gene>
    <name evidence="8" type="ORF">IAB16_06680</name>
</gene>
<dbReference type="PANTHER" id="PTHR43663:SF1">
    <property type="entry name" value="CHROMATE TRANSPORTER"/>
    <property type="match status" value="1"/>
</dbReference>
<evidence type="ECO:0000256" key="2">
    <source>
        <dbReference type="ARBA" id="ARBA00005262"/>
    </source>
</evidence>
<evidence type="ECO:0000313" key="9">
    <source>
        <dbReference type="Proteomes" id="UP000727857"/>
    </source>
</evidence>
<reference evidence="8" key="2">
    <citation type="journal article" date="2021" name="PeerJ">
        <title>Extensive microbial diversity within the chicken gut microbiome revealed by metagenomics and culture.</title>
        <authorList>
            <person name="Gilroy R."/>
            <person name="Ravi A."/>
            <person name="Getino M."/>
            <person name="Pursley I."/>
            <person name="Horton D.L."/>
            <person name="Alikhan N.F."/>
            <person name="Baker D."/>
            <person name="Gharbi K."/>
            <person name="Hall N."/>
            <person name="Watson M."/>
            <person name="Adriaenssens E.M."/>
            <person name="Foster-Nyarko E."/>
            <person name="Jarju S."/>
            <person name="Secka A."/>
            <person name="Antonio M."/>
            <person name="Oren A."/>
            <person name="Chaudhuri R.R."/>
            <person name="La Ragione R."/>
            <person name="Hildebrand F."/>
            <person name="Pallen M.J."/>
        </authorList>
    </citation>
    <scope>NUCLEOTIDE SEQUENCE</scope>
    <source>
        <strain evidence="8">517</strain>
    </source>
</reference>
<evidence type="ECO:0000256" key="1">
    <source>
        <dbReference type="ARBA" id="ARBA00004651"/>
    </source>
</evidence>
<evidence type="ECO:0000256" key="3">
    <source>
        <dbReference type="ARBA" id="ARBA00022475"/>
    </source>
</evidence>
<keyword evidence="4 7" id="KW-0812">Transmembrane</keyword>
<evidence type="ECO:0000256" key="6">
    <source>
        <dbReference type="ARBA" id="ARBA00023136"/>
    </source>
</evidence>
<feature type="transmembrane region" description="Helical" evidence="7">
    <location>
        <begin position="168"/>
        <end position="186"/>
    </location>
</feature>
<keyword evidence="3" id="KW-1003">Cell membrane</keyword>
<evidence type="ECO:0000256" key="7">
    <source>
        <dbReference type="SAM" id="Phobius"/>
    </source>
</evidence>
<dbReference type="PANTHER" id="PTHR43663">
    <property type="entry name" value="CHROMATE TRANSPORT PROTEIN-RELATED"/>
    <property type="match status" value="1"/>
</dbReference>
<sequence length="188" mass="20219">MLYLSLFLNFLKIGFFTIGGGYAMIPLIGDTAVSKGWITEDMLYNFIAIAESTPGPFAVNVATFIGYDIGGILGVFCTVGGLFVPSFSIMLAIYYLSKKVINNVYVQDAFRMIRPAVTALILAAFVSVMYATVAVTDAATGETSFNWFGLVWAAVCFVVMLKVKKVHPILLIIISAGVGILVYGVIGL</sequence>
<dbReference type="EMBL" id="JADINF010000170">
    <property type="protein sequence ID" value="MBO8424687.1"/>
    <property type="molecule type" value="Genomic_DNA"/>
</dbReference>
<comment type="subcellular location">
    <subcellularLocation>
        <location evidence="1">Cell membrane</location>
        <topology evidence="1">Multi-pass membrane protein</topology>
    </subcellularLocation>
</comment>
<evidence type="ECO:0000256" key="4">
    <source>
        <dbReference type="ARBA" id="ARBA00022692"/>
    </source>
</evidence>
<dbReference type="InterPro" id="IPR003370">
    <property type="entry name" value="Chromate_transpt"/>
</dbReference>
<evidence type="ECO:0000313" key="8">
    <source>
        <dbReference type="EMBL" id="MBO8424687.1"/>
    </source>
</evidence>
<feature type="transmembrane region" description="Helical" evidence="7">
    <location>
        <begin position="73"/>
        <end position="96"/>
    </location>
</feature>
<comment type="caution">
    <text evidence="8">The sequence shown here is derived from an EMBL/GenBank/DDBJ whole genome shotgun (WGS) entry which is preliminary data.</text>
</comment>
<evidence type="ECO:0000256" key="5">
    <source>
        <dbReference type="ARBA" id="ARBA00022989"/>
    </source>
</evidence>
<dbReference type="Pfam" id="PF02417">
    <property type="entry name" value="Chromate_transp"/>
    <property type="match status" value="1"/>
</dbReference>
<dbReference type="GO" id="GO:0005886">
    <property type="term" value="C:plasma membrane"/>
    <property type="evidence" value="ECO:0007669"/>
    <property type="project" value="UniProtKB-SubCell"/>
</dbReference>
<feature type="transmembrane region" description="Helical" evidence="7">
    <location>
        <begin position="6"/>
        <end position="25"/>
    </location>
</feature>
<organism evidence="8 9">
    <name type="scientific">Candidatus Stercoripulliclostridium pullicola</name>
    <dbReference type="NCBI Taxonomy" id="2840953"/>
    <lineage>
        <taxon>Bacteria</taxon>
        <taxon>Bacillati</taxon>
        <taxon>Bacillota</taxon>
        <taxon>Clostridia</taxon>
        <taxon>Eubacteriales</taxon>
        <taxon>Candidatus Stercoripulliclostridium</taxon>
    </lineage>
</organism>
<dbReference type="AlphaFoldDB" id="A0A940DIB4"/>
<keyword evidence="5 7" id="KW-1133">Transmembrane helix</keyword>
<proteinExistence type="inferred from homology"/>
<reference evidence="8" key="1">
    <citation type="submission" date="2020-10" db="EMBL/GenBank/DDBJ databases">
        <authorList>
            <person name="Gilroy R."/>
        </authorList>
    </citation>
    <scope>NUCLEOTIDE SEQUENCE</scope>
    <source>
        <strain evidence="8">517</strain>
    </source>
</reference>
<name>A0A940DIB4_9FIRM</name>
<accession>A0A940DIB4</accession>
<comment type="similarity">
    <text evidence="2">Belongs to the chromate ion transporter (CHR) (TC 2.A.51) family.</text>
</comment>
<dbReference type="InterPro" id="IPR052518">
    <property type="entry name" value="CHR_Transporter"/>
</dbReference>
<feature type="transmembrane region" description="Helical" evidence="7">
    <location>
        <begin position="145"/>
        <end position="161"/>
    </location>
</feature>